<evidence type="ECO:0000313" key="9">
    <source>
        <dbReference type="EMBL" id="SJL11438.1"/>
    </source>
</evidence>
<evidence type="ECO:0000256" key="2">
    <source>
        <dbReference type="ARBA" id="ARBA00012816"/>
    </source>
</evidence>
<evidence type="ECO:0000256" key="3">
    <source>
        <dbReference type="ARBA" id="ARBA00022598"/>
    </source>
</evidence>
<keyword evidence="3 9" id="KW-0436">Ligase</keyword>
<keyword evidence="10" id="KW-1185">Reference proteome</keyword>
<dbReference type="Pfam" id="PF01336">
    <property type="entry name" value="tRNA_anti-codon"/>
    <property type="match status" value="1"/>
</dbReference>
<dbReference type="GO" id="GO:0005739">
    <property type="term" value="C:mitochondrion"/>
    <property type="evidence" value="ECO:0007669"/>
    <property type="project" value="TreeGrafter"/>
</dbReference>
<dbReference type="Gene3D" id="2.40.50.140">
    <property type="entry name" value="Nucleic acid-binding proteins"/>
    <property type="match status" value="1"/>
</dbReference>
<dbReference type="InterPro" id="IPR002312">
    <property type="entry name" value="Asp/Asn-tRNA-synth_IIb"/>
</dbReference>
<dbReference type="Gene3D" id="3.30.930.10">
    <property type="entry name" value="Bira Bifunctional Protein, Domain 2"/>
    <property type="match status" value="1"/>
</dbReference>
<dbReference type="InterPro" id="IPR006195">
    <property type="entry name" value="aa-tRNA-synth_II"/>
</dbReference>
<dbReference type="PRINTS" id="PR01042">
    <property type="entry name" value="TRNASYNTHASP"/>
</dbReference>
<dbReference type="InterPro" id="IPR004364">
    <property type="entry name" value="Aa-tRNA-synt_II"/>
</dbReference>
<dbReference type="Proteomes" id="UP000219338">
    <property type="component" value="Unassembled WGS sequence"/>
</dbReference>
<dbReference type="PANTHER" id="PTHR22594:SF34">
    <property type="entry name" value="ASPARAGINE--TRNA LIGASE, MITOCHONDRIAL-RELATED"/>
    <property type="match status" value="1"/>
</dbReference>
<organism evidence="9 10">
    <name type="scientific">Armillaria ostoyae</name>
    <name type="common">Armillaria root rot fungus</name>
    <dbReference type="NCBI Taxonomy" id="47428"/>
    <lineage>
        <taxon>Eukaryota</taxon>
        <taxon>Fungi</taxon>
        <taxon>Dikarya</taxon>
        <taxon>Basidiomycota</taxon>
        <taxon>Agaricomycotina</taxon>
        <taxon>Agaricomycetes</taxon>
        <taxon>Agaricomycetidae</taxon>
        <taxon>Agaricales</taxon>
        <taxon>Marasmiineae</taxon>
        <taxon>Physalacriaceae</taxon>
        <taxon>Armillaria</taxon>
    </lineage>
</organism>
<evidence type="ECO:0000259" key="8">
    <source>
        <dbReference type="PROSITE" id="PS50862"/>
    </source>
</evidence>
<name>A0A284RRT8_ARMOS</name>
<accession>A0A284RRT8</accession>
<evidence type="ECO:0000256" key="7">
    <source>
        <dbReference type="ARBA" id="ARBA00023146"/>
    </source>
</evidence>
<dbReference type="CDD" id="cd04318">
    <property type="entry name" value="EcAsnRS_like_N"/>
    <property type="match status" value="1"/>
</dbReference>
<proteinExistence type="inferred from homology"/>
<dbReference type="GO" id="GO:0005524">
    <property type="term" value="F:ATP binding"/>
    <property type="evidence" value="ECO:0007669"/>
    <property type="project" value="UniProtKB-KW"/>
</dbReference>
<gene>
    <name evidence="9" type="ORF">ARMOST_14841</name>
</gene>
<dbReference type="SUPFAM" id="SSF55681">
    <property type="entry name" value="Class II aaRS and biotin synthetases"/>
    <property type="match status" value="1"/>
</dbReference>
<dbReference type="InterPro" id="IPR004522">
    <property type="entry name" value="Asn-tRNA-ligase"/>
</dbReference>
<keyword evidence="5" id="KW-0067">ATP-binding</keyword>
<sequence length="471" mass="52777">MKPSLSNFRQVLYHLPPTIARLQHEAVNPDATLAVTGFIKSIRRQKRVSFAVLSDGSHAQGIQAVFLDTSLTDGLTNGTSVRLTGKIKDSPGQKQDRELLVDGVEILGGCDPEIYPIQKQALSTEYLRENMHLRARTDNVSAMLRLRSRLMHSVMNYFNTQGFCFTHTPILTGNDAEGAGETFRLAQFADPQPDRPNETSEFFGHPAHLTVSSQLHLEALASGLSRVYTLSPCFRAEGSQTNRHLAEFWMLEAEWMDVNREGVQGICGLVEDSVKSYASDVIGGQDVEVLWKDVDEVRRKTLVDSLSKTWARMTYGDAIKALQDAKNVKLEFEPRWGRTLQSEHEKWLSEIFVGGPVFITDYPGDLKPFYMRANEDGETVGCFDLIVPYVGELVGGSVREERVDVLESKMRKDGLGLGKHEYGWYADLRRYGGSPHVGFGMGFERLVAWLGGIDNVRECVPMPRWASKMLL</sequence>
<evidence type="ECO:0000313" key="10">
    <source>
        <dbReference type="Proteomes" id="UP000219338"/>
    </source>
</evidence>
<dbReference type="EMBL" id="FUEG01000014">
    <property type="protein sequence ID" value="SJL11438.1"/>
    <property type="molecule type" value="Genomic_DNA"/>
</dbReference>
<dbReference type="InterPro" id="IPR012340">
    <property type="entry name" value="NA-bd_OB-fold"/>
</dbReference>
<dbReference type="EC" id="6.1.1.22" evidence="2"/>
<dbReference type="InterPro" id="IPR045864">
    <property type="entry name" value="aa-tRNA-synth_II/BPL/LPL"/>
</dbReference>
<evidence type="ECO:0000256" key="4">
    <source>
        <dbReference type="ARBA" id="ARBA00022741"/>
    </source>
</evidence>
<reference evidence="10" key="1">
    <citation type="journal article" date="2017" name="Nat. Ecol. Evol.">
        <title>Genome expansion and lineage-specific genetic innovations in the forest pathogenic fungi Armillaria.</title>
        <authorList>
            <person name="Sipos G."/>
            <person name="Prasanna A.N."/>
            <person name="Walter M.C."/>
            <person name="O'Connor E."/>
            <person name="Balint B."/>
            <person name="Krizsan K."/>
            <person name="Kiss B."/>
            <person name="Hess J."/>
            <person name="Varga T."/>
            <person name="Slot J."/>
            <person name="Riley R."/>
            <person name="Boka B."/>
            <person name="Rigling D."/>
            <person name="Barry K."/>
            <person name="Lee J."/>
            <person name="Mihaltcheva S."/>
            <person name="LaButti K."/>
            <person name="Lipzen A."/>
            <person name="Waldron R."/>
            <person name="Moloney N.M."/>
            <person name="Sperisen C."/>
            <person name="Kredics L."/>
            <person name="Vagvoelgyi C."/>
            <person name="Patrignani A."/>
            <person name="Fitzpatrick D."/>
            <person name="Nagy I."/>
            <person name="Doyle S."/>
            <person name="Anderson J.B."/>
            <person name="Grigoriev I.V."/>
            <person name="Gueldener U."/>
            <person name="Muensterkoetter M."/>
            <person name="Nagy L.G."/>
        </authorList>
    </citation>
    <scope>NUCLEOTIDE SEQUENCE [LARGE SCALE GENOMIC DNA]</scope>
    <source>
        <strain evidence="10">C18/9</strain>
    </source>
</reference>
<dbReference type="SUPFAM" id="SSF50249">
    <property type="entry name" value="Nucleic acid-binding proteins"/>
    <property type="match status" value="1"/>
</dbReference>
<evidence type="ECO:0000256" key="5">
    <source>
        <dbReference type="ARBA" id="ARBA00022840"/>
    </source>
</evidence>
<dbReference type="OMA" id="PEMAFYD"/>
<protein>
    <recommendedName>
        <fullName evidence="2">asparagine--tRNA ligase</fullName>
        <ecNumber evidence="2">6.1.1.22</ecNumber>
    </recommendedName>
</protein>
<evidence type="ECO:0000256" key="6">
    <source>
        <dbReference type="ARBA" id="ARBA00022917"/>
    </source>
</evidence>
<dbReference type="PANTHER" id="PTHR22594">
    <property type="entry name" value="ASPARTYL/LYSYL-TRNA SYNTHETASE"/>
    <property type="match status" value="1"/>
</dbReference>
<dbReference type="GO" id="GO:0004816">
    <property type="term" value="F:asparagine-tRNA ligase activity"/>
    <property type="evidence" value="ECO:0007669"/>
    <property type="project" value="UniProtKB-EC"/>
</dbReference>
<dbReference type="AlphaFoldDB" id="A0A284RRT8"/>
<dbReference type="PROSITE" id="PS50862">
    <property type="entry name" value="AA_TRNA_LIGASE_II"/>
    <property type="match status" value="1"/>
</dbReference>
<dbReference type="Pfam" id="PF00152">
    <property type="entry name" value="tRNA-synt_2"/>
    <property type="match status" value="1"/>
</dbReference>
<evidence type="ECO:0000256" key="1">
    <source>
        <dbReference type="ARBA" id="ARBA00008226"/>
    </source>
</evidence>
<dbReference type="GO" id="GO:0003676">
    <property type="term" value="F:nucleic acid binding"/>
    <property type="evidence" value="ECO:0007669"/>
    <property type="project" value="InterPro"/>
</dbReference>
<dbReference type="GO" id="GO:0006421">
    <property type="term" value="P:asparaginyl-tRNA aminoacylation"/>
    <property type="evidence" value="ECO:0007669"/>
    <property type="project" value="InterPro"/>
</dbReference>
<keyword evidence="7" id="KW-0030">Aminoacyl-tRNA synthetase</keyword>
<dbReference type="STRING" id="47428.A0A284RRT8"/>
<keyword evidence="4" id="KW-0547">Nucleotide-binding</keyword>
<keyword evidence="6" id="KW-0648">Protein biosynthesis</keyword>
<feature type="domain" description="Aminoacyl-transfer RNA synthetases class-II family profile" evidence="8">
    <location>
        <begin position="111"/>
        <end position="461"/>
    </location>
</feature>
<comment type="similarity">
    <text evidence="1">Belongs to the class-II aminoacyl-tRNA synthetase family.</text>
</comment>
<dbReference type="NCBIfam" id="NF003037">
    <property type="entry name" value="PRK03932.1"/>
    <property type="match status" value="1"/>
</dbReference>
<dbReference type="InterPro" id="IPR004365">
    <property type="entry name" value="NA-bd_OB_tRNA"/>
</dbReference>
<dbReference type="OrthoDB" id="1931232at2759"/>
<dbReference type="NCBIfam" id="TIGR00457">
    <property type="entry name" value="asnS"/>
    <property type="match status" value="1"/>
</dbReference>